<dbReference type="InterPro" id="IPR036909">
    <property type="entry name" value="Cyt_c-like_dom_sf"/>
</dbReference>
<dbReference type="SUPFAM" id="SSF46626">
    <property type="entry name" value="Cytochrome c"/>
    <property type="match status" value="1"/>
</dbReference>
<dbReference type="PANTHER" id="PTHR33546:SF1">
    <property type="entry name" value="LARGE, MULTIFUNCTIONAL SECRETED PROTEIN"/>
    <property type="match status" value="1"/>
</dbReference>
<dbReference type="NCBIfam" id="TIGR02603">
    <property type="entry name" value="CxxCH_TIGR02603"/>
    <property type="match status" value="1"/>
</dbReference>
<organism evidence="7 8">
    <name type="scientific">Oceaniferula flava</name>
    <dbReference type="NCBI Taxonomy" id="2800421"/>
    <lineage>
        <taxon>Bacteria</taxon>
        <taxon>Pseudomonadati</taxon>
        <taxon>Verrucomicrobiota</taxon>
        <taxon>Verrucomicrobiia</taxon>
        <taxon>Verrucomicrobiales</taxon>
        <taxon>Verrucomicrobiaceae</taxon>
        <taxon>Oceaniferula</taxon>
    </lineage>
</organism>
<keyword evidence="1 4" id="KW-0349">Heme</keyword>
<gene>
    <name evidence="7" type="ORF">JIN83_13585</name>
</gene>
<keyword evidence="8" id="KW-1185">Reference proteome</keyword>
<evidence type="ECO:0000256" key="4">
    <source>
        <dbReference type="PROSITE-ProRule" id="PRU00433"/>
    </source>
</evidence>
<dbReference type="Pfam" id="PF06283">
    <property type="entry name" value="ThuA"/>
    <property type="match status" value="1"/>
</dbReference>
<dbReference type="InterPro" id="IPR055557">
    <property type="entry name" value="DUF7133"/>
</dbReference>
<dbReference type="EMBL" id="JAENIG010000009">
    <property type="protein sequence ID" value="MBK1855999.1"/>
    <property type="molecule type" value="Genomic_DNA"/>
</dbReference>
<dbReference type="Pfam" id="PF13646">
    <property type="entry name" value="HEAT_2"/>
    <property type="match status" value="1"/>
</dbReference>
<dbReference type="Gene3D" id="2.60.120.1060">
    <property type="entry name" value="NPCBM/NEW2 domain"/>
    <property type="match status" value="2"/>
</dbReference>
<dbReference type="InterPro" id="IPR009056">
    <property type="entry name" value="Cyt_c-like_dom"/>
</dbReference>
<dbReference type="SUPFAM" id="SSF63829">
    <property type="entry name" value="Calcium-dependent phosphotriesterase"/>
    <property type="match status" value="1"/>
</dbReference>
<dbReference type="InterPro" id="IPR038637">
    <property type="entry name" value="NPCBM_sf"/>
</dbReference>
<feature type="domain" description="Cytochrome c" evidence="6">
    <location>
        <begin position="1250"/>
        <end position="1382"/>
    </location>
</feature>
<dbReference type="SUPFAM" id="SSF52317">
    <property type="entry name" value="Class I glutamine amidotransferase-like"/>
    <property type="match status" value="1"/>
</dbReference>
<evidence type="ECO:0000256" key="1">
    <source>
        <dbReference type="ARBA" id="ARBA00022617"/>
    </source>
</evidence>
<protein>
    <submittedName>
        <fullName evidence="7">NPCBM/NEW2 domain-containing protein</fullName>
    </submittedName>
</protein>
<evidence type="ECO:0000313" key="8">
    <source>
        <dbReference type="Proteomes" id="UP000634206"/>
    </source>
</evidence>
<feature type="region of interest" description="Disordered" evidence="5">
    <location>
        <begin position="316"/>
        <end position="346"/>
    </location>
</feature>
<sequence length="1382" mass="152123">MKSRHPRLLTPLLWSKAILTILTVLIVSASFAEAKKKILFIAGKPSHGNGEHEFRAGCMLLAKALNESGLDVEAKVHYYGWPKDESIFDGVDACVIYADAGGRFGDKYAVLDEKVKAGMGIMFMHYGVHPPKEIGQKYFTPWIGGYMETGWSVNPHWIADMTPKAGHPVGNGIQDKITAYDEFYWNMRFPTKQECDCCHALATATPTPEKIVRYINLWNEHGVATMNKPQALMWCRDPETGARGVGFVGGHYHRNWAIDEFRQLVLNAIVWLARSEVPKDGVPSKPITQEQLNENLDRPVPGKPVLLPTEALLKQKPMKMPAPRKKKKAEKKKKAPRKKAQAPTSSVLFQSPVMKASDPQRTQQVSVDVTGLKELELLIDDLGDKANDWANWIEPTFIDKDGKRTPLTADHVAKSTQAWRTLQHGKNAAGSPLSIGGKTYTQGLGTHAKSSITVNVPQGATQFTALVGLDDGGVIRDGKPSTAAVRFFVKKPRDPNAPWEPNEAPRNVDLEYFKVPEGLEVTRWASSPLLYNPTNIDIDQKGRIWAAEGVNYRRHKGRRPGGDRIVVIEDSDGDGVADKSHTFVQEKELIAPLGVAVFDNVVVVAQPPHMLVYTDVDRNLKFDPKVDKREVLLTGFNAGNHDHSLHSMTSGPDGKWYFNNGNCGAIFTDKSGKTFRMGGTYYKSGGGDWYVDHRKQAGKKSDDGFVWTAGFSVRMNPDGTEAEIIGHGYRNSYEHINTSLGDLFQNDNDDPPACRVSYVLPYSSAGYFNRFGTRSWKQDKRPGQDHARAHWRQDDPGTFDYGDVYGGGSPTGVAFYENGALGEKWNGLLLSAEAGKNVIFGYQPEPNGATFKLDRNDFCTTNPEGQFAGSDFILRNEKTDRHKNWKGKEAPTQFRPSDVAVGPDGAIYISDWFDGRVGGHGDRDSSCSGAIYRIAPKGFKPSIPAVNFNTTEGQITALSSPAINVRYSGFKGLVAGGAKSLDAVEKLMNHPNKWVAARAIWVLPHLGEAGLAKCVSLLDDQNPEIRLTAFRALQRADKDYLDYAMKLASDESRAVRRDVALSLRGVPAAQSASILTTLAKSYVEKDYNGNDKNYIESIGLAAESQENAIWLAMKKELGSDNPDEWSDSFARLTWRLWPSAAVADLKARATSSKLSHPQQVFAVESLAFIDDASAAEAMLDLAAGDSPVKAEAGYWLFRLGTGVWKKFNLMPELKKRGIYDPEKIVVTPVSAPKPTQKPSFSPADVLALEGDAAKGKATLMRCIMCHQVDGNGANYGPFLKGWGQTQTKDVIARSIIDPSADIAHGFDGYTVTLKDGKKVDGLVISNADPVIIKSTGGVTQMIPKDRVKDVKRMKHSLMLSADQLGLKAQDVADLVEYLKQWK</sequence>
<dbReference type="InterPro" id="IPR029062">
    <property type="entry name" value="Class_I_gatase-like"/>
</dbReference>
<feature type="compositionally biased region" description="Basic residues" evidence="5">
    <location>
        <begin position="322"/>
        <end position="340"/>
    </location>
</feature>
<reference evidence="7" key="1">
    <citation type="submission" date="2021-01" db="EMBL/GenBank/DDBJ databases">
        <title>Modified the classification status of verrucomicrobia.</title>
        <authorList>
            <person name="Feng X."/>
        </authorList>
    </citation>
    <scope>NUCLEOTIDE SEQUENCE</scope>
    <source>
        <strain evidence="7">5K15</strain>
    </source>
</reference>
<dbReference type="Gene3D" id="1.25.10.10">
    <property type="entry name" value="Leucine-rich Repeat Variant"/>
    <property type="match status" value="1"/>
</dbReference>
<dbReference type="Gene3D" id="2.120.10.30">
    <property type="entry name" value="TolB, C-terminal domain"/>
    <property type="match status" value="1"/>
</dbReference>
<dbReference type="PROSITE" id="PS51007">
    <property type="entry name" value="CYTC"/>
    <property type="match status" value="1"/>
</dbReference>
<dbReference type="InterPro" id="IPR016024">
    <property type="entry name" value="ARM-type_fold"/>
</dbReference>
<evidence type="ECO:0000256" key="3">
    <source>
        <dbReference type="ARBA" id="ARBA00023004"/>
    </source>
</evidence>
<dbReference type="InterPro" id="IPR029010">
    <property type="entry name" value="ThuA-like"/>
</dbReference>
<comment type="caution">
    <text evidence="7">The sequence shown here is derived from an EMBL/GenBank/DDBJ whole genome shotgun (WGS) entry which is preliminary data.</text>
</comment>
<evidence type="ECO:0000256" key="5">
    <source>
        <dbReference type="SAM" id="MobiDB-lite"/>
    </source>
</evidence>
<dbReference type="RefSeq" id="WP_309490611.1">
    <property type="nucleotide sequence ID" value="NZ_JAENIG010000009.1"/>
</dbReference>
<evidence type="ECO:0000256" key="2">
    <source>
        <dbReference type="ARBA" id="ARBA00022723"/>
    </source>
</evidence>
<dbReference type="SUPFAM" id="SSF49785">
    <property type="entry name" value="Galactose-binding domain-like"/>
    <property type="match status" value="2"/>
</dbReference>
<dbReference type="InterPro" id="IPR011989">
    <property type="entry name" value="ARM-like"/>
</dbReference>
<dbReference type="Pfam" id="PF23500">
    <property type="entry name" value="DUF7133"/>
    <property type="match status" value="2"/>
</dbReference>
<dbReference type="InterPro" id="IPR013428">
    <property type="entry name" value="Membrane-bound_put_N"/>
</dbReference>
<dbReference type="Pfam" id="PF08305">
    <property type="entry name" value="NPCBM"/>
    <property type="match status" value="2"/>
</dbReference>
<dbReference type="NCBIfam" id="TIGR02604">
    <property type="entry name" value="Piru_Ver_Nterm"/>
    <property type="match status" value="1"/>
</dbReference>
<name>A0AAE2SFL5_9BACT</name>
<keyword evidence="2 4" id="KW-0479">Metal-binding</keyword>
<dbReference type="Gene3D" id="3.40.50.880">
    <property type="match status" value="1"/>
</dbReference>
<dbReference type="GO" id="GO:0009055">
    <property type="term" value="F:electron transfer activity"/>
    <property type="evidence" value="ECO:0007669"/>
    <property type="project" value="InterPro"/>
</dbReference>
<dbReference type="PANTHER" id="PTHR33546">
    <property type="entry name" value="LARGE, MULTIFUNCTIONAL SECRETED PROTEIN-RELATED"/>
    <property type="match status" value="1"/>
</dbReference>
<evidence type="ECO:0000313" key="7">
    <source>
        <dbReference type="EMBL" id="MBK1855999.1"/>
    </source>
</evidence>
<dbReference type="GO" id="GO:0020037">
    <property type="term" value="F:heme binding"/>
    <property type="evidence" value="ECO:0007669"/>
    <property type="project" value="InterPro"/>
</dbReference>
<dbReference type="SUPFAM" id="SSF48371">
    <property type="entry name" value="ARM repeat"/>
    <property type="match status" value="1"/>
</dbReference>
<dbReference type="Proteomes" id="UP000634206">
    <property type="component" value="Unassembled WGS sequence"/>
</dbReference>
<proteinExistence type="predicted"/>
<dbReference type="Gene3D" id="1.10.760.10">
    <property type="entry name" value="Cytochrome c-like domain"/>
    <property type="match status" value="1"/>
</dbReference>
<dbReference type="InterPro" id="IPR008979">
    <property type="entry name" value="Galactose-bd-like_sf"/>
</dbReference>
<dbReference type="InterPro" id="IPR013427">
    <property type="entry name" value="Haem-bd_dom_put"/>
</dbReference>
<accession>A0AAE2SFL5</accession>
<dbReference type="InterPro" id="IPR013222">
    <property type="entry name" value="Glyco_hyd_98_carb-bd"/>
</dbReference>
<dbReference type="GO" id="GO:0046872">
    <property type="term" value="F:metal ion binding"/>
    <property type="evidence" value="ECO:0007669"/>
    <property type="project" value="UniProtKB-KW"/>
</dbReference>
<evidence type="ECO:0000259" key="6">
    <source>
        <dbReference type="PROSITE" id="PS51007"/>
    </source>
</evidence>
<keyword evidence="3 4" id="KW-0408">Iron</keyword>
<dbReference type="InterPro" id="IPR011042">
    <property type="entry name" value="6-blade_b-propeller_TolB-like"/>
</dbReference>